<dbReference type="RefSeq" id="WP_195004527.1">
    <property type="nucleotide sequence ID" value="NZ_JADLQN010000006.1"/>
</dbReference>
<reference evidence="1 2" key="1">
    <citation type="submission" date="2020-10" db="EMBL/GenBank/DDBJ databases">
        <title>Identification of Nocardia species via Next-generation sequencing and recognition of intraspecies genetic diversity.</title>
        <authorList>
            <person name="Li P."/>
            <person name="Li P."/>
            <person name="Lu B."/>
        </authorList>
    </citation>
    <scope>NUCLEOTIDE SEQUENCE [LARGE SCALE GENOMIC DNA]</scope>
    <source>
        <strain evidence="1 2">BJ06-0143</strain>
    </source>
</reference>
<evidence type="ECO:0000313" key="1">
    <source>
        <dbReference type="EMBL" id="MBF6357690.1"/>
    </source>
</evidence>
<protein>
    <submittedName>
        <fullName evidence="1">Uncharacterized protein</fullName>
    </submittedName>
</protein>
<organism evidence="1 2">
    <name type="scientific">Nocardia higoensis</name>
    <dbReference type="NCBI Taxonomy" id="228599"/>
    <lineage>
        <taxon>Bacteria</taxon>
        <taxon>Bacillati</taxon>
        <taxon>Actinomycetota</taxon>
        <taxon>Actinomycetes</taxon>
        <taxon>Mycobacteriales</taxon>
        <taxon>Nocardiaceae</taxon>
        <taxon>Nocardia</taxon>
    </lineage>
</organism>
<sequence>MKVPNLRDFMIYVQPLQWAIASDHPELLSGGYMVALNARIEIRFVPDVSEFAPPWDIHEFNPAVAVESRPEARIWAMRTSDYSATPNPGLAGTAETVLLLPYADDLSEGETDRGVVWYIDTAQWAALVLELEDLSGRTNPFGRFVTLSEITGNSLWHFLTERFLTSDLLAHETVKVIQQAR</sequence>
<keyword evidence="2" id="KW-1185">Reference proteome</keyword>
<dbReference type="EMBL" id="JADLQN010000006">
    <property type="protein sequence ID" value="MBF6357690.1"/>
    <property type="molecule type" value="Genomic_DNA"/>
</dbReference>
<name>A0ABS0DGU5_9NOCA</name>
<proteinExistence type="predicted"/>
<accession>A0ABS0DGU5</accession>
<evidence type="ECO:0000313" key="2">
    <source>
        <dbReference type="Proteomes" id="UP000707731"/>
    </source>
</evidence>
<gene>
    <name evidence="1" type="ORF">IU449_24600</name>
</gene>
<comment type="caution">
    <text evidence="1">The sequence shown here is derived from an EMBL/GenBank/DDBJ whole genome shotgun (WGS) entry which is preliminary data.</text>
</comment>
<dbReference type="Proteomes" id="UP000707731">
    <property type="component" value="Unassembled WGS sequence"/>
</dbReference>